<comment type="similarity">
    <text evidence="7">Belongs to the dTDP-4-dehydrorhamnose 3,5-epimerase family.</text>
</comment>
<dbReference type="NCBIfam" id="TIGR01221">
    <property type="entry name" value="rmlC"/>
    <property type="match status" value="1"/>
</dbReference>
<dbReference type="InterPro" id="IPR000888">
    <property type="entry name" value="RmlC-like"/>
</dbReference>
<evidence type="ECO:0000313" key="8">
    <source>
        <dbReference type="EMBL" id="MBK9984264.1"/>
    </source>
</evidence>
<dbReference type="InterPro" id="IPR014710">
    <property type="entry name" value="RmlC-like_jellyroll"/>
</dbReference>
<evidence type="ECO:0000256" key="1">
    <source>
        <dbReference type="ARBA" id="ARBA00001298"/>
    </source>
</evidence>
<dbReference type="InterPro" id="IPR011051">
    <property type="entry name" value="RmlC_Cupin_sf"/>
</dbReference>
<reference evidence="8 9" key="1">
    <citation type="submission" date="2020-10" db="EMBL/GenBank/DDBJ databases">
        <title>Connecting structure to function with the recovery of over 1000 high-quality activated sludge metagenome-assembled genomes encoding full-length rRNA genes using long-read sequencing.</title>
        <authorList>
            <person name="Singleton C.M."/>
            <person name="Petriglieri F."/>
            <person name="Kristensen J.M."/>
            <person name="Kirkegaard R.H."/>
            <person name="Michaelsen T.Y."/>
            <person name="Andersen M.H."/>
            <person name="Karst S.M."/>
            <person name="Dueholm M.S."/>
            <person name="Nielsen P.H."/>
            <person name="Albertsen M."/>
        </authorList>
    </citation>
    <scope>NUCLEOTIDE SEQUENCE [LARGE SCALE GENOMIC DNA]</scope>
    <source>
        <strain evidence="8">Ribe_18-Q3-R11-54_MAXAC.273</strain>
    </source>
</reference>
<name>A0A9D7XP95_9BACT</name>
<evidence type="ECO:0000313" key="9">
    <source>
        <dbReference type="Proteomes" id="UP000808337"/>
    </source>
</evidence>
<feature type="site" description="Participates in a stacking interaction with the thymidine ring of dTDP-4-oxo-6-deoxyglucose" evidence="6">
    <location>
        <position position="136"/>
    </location>
</feature>
<dbReference type="GO" id="GO:0000271">
    <property type="term" value="P:polysaccharide biosynthetic process"/>
    <property type="evidence" value="ECO:0007669"/>
    <property type="project" value="TreeGrafter"/>
</dbReference>
<comment type="caution">
    <text evidence="8">The sequence shown here is derived from an EMBL/GenBank/DDBJ whole genome shotgun (WGS) entry which is preliminary data.</text>
</comment>
<feature type="active site" description="Proton donor" evidence="5">
    <location>
        <position position="130"/>
    </location>
</feature>
<organism evidence="8 9">
    <name type="scientific">Candidatus Opimibacter skivensis</name>
    <dbReference type="NCBI Taxonomy" id="2982028"/>
    <lineage>
        <taxon>Bacteria</taxon>
        <taxon>Pseudomonadati</taxon>
        <taxon>Bacteroidota</taxon>
        <taxon>Saprospiria</taxon>
        <taxon>Saprospirales</taxon>
        <taxon>Saprospiraceae</taxon>
        <taxon>Candidatus Opimibacter</taxon>
    </lineage>
</organism>
<evidence type="ECO:0000256" key="6">
    <source>
        <dbReference type="PIRSR" id="PIRSR600888-3"/>
    </source>
</evidence>
<dbReference type="GO" id="GO:0019305">
    <property type="term" value="P:dTDP-rhamnose biosynthetic process"/>
    <property type="evidence" value="ECO:0007669"/>
    <property type="project" value="UniProtKB-UniRule"/>
</dbReference>
<evidence type="ECO:0000256" key="4">
    <source>
        <dbReference type="ARBA" id="ARBA00019595"/>
    </source>
</evidence>
<dbReference type="EC" id="5.1.3.13" evidence="3 7"/>
<comment type="catalytic activity">
    <reaction evidence="1 7">
        <text>dTDP-4-dehydro-6-deoxy-alpha-D-glucose = dTDP-4-dehydro-beta-L-rhamnose</text>
        <dbReference type="Rhea" id="RHEA:16969"/>
        <dbReference type="ChEBI" id="CHEBI:57649"/>
        <dbReference type="ChEBI" id="CHEBI:62830"/>
        <dbReference type="EC" id="5.1.3.13"/>
    </reaction>
</comment>
<keyword evidence="7 8" id="KW-0413">Isomerase</keyword>
<dbReference type="GO" id="GO:0008830">
    <property type="term" value="F:dTDP-4-dehydrorhamnose 3,5-epimerase activity"/>
    <property type="evidence" value="ECO:0007669"/>
    <property type="project" value="UniProtKB-UniRule"/>
</dbReference>
<dbReference type="CDD" id="cd00438">
    <property type="entry name" value="cupin_RmlC"/>
    <property type="match status" value="1"/>
</dbReference>
<comment type="function">
    <text evidence="2 7">Catalyzes the epimerization of the C3' and C5'positions of dTDP-6-deoxy-D-xylo-4-hexulose, forming dTDP-6-deoxy-L-lyxo-4-hexulose.</text>
</comment>
<evidence type="ECO:0000256" key="5">
    <source>
        <dbReference type="PIRSR" id="PIRSR600888-1"/>
    </source>
</evidence>
<dbReference type="Proteomes" id="UP000808337">
    <property type="component" value="Unassembled WGS sequence"/>
</dbReference>
<comment type="subunit">
    <text evidence="7">Homodimer.</text>
</comment>
<dbReference type="EMBL" id="JADKGY010000029">
    <property type="protein sequence ID" value="MBK9984264.1"/>
    <property type="molecule type" value="Genomic_DNA"/>
</dbReference>
<dbReference type="PANTHER" id="PTHR21047">
    <property type="entry name" value="DTDP-6-DEOXY-D-GLUCOSE-3,5 EPIMERASE"/>
    <property type="match status" value="1"/>
</dbReference>
<dbReference type="SUPFAM" id="SSF51182">
    <property type="entry name" value="RmlC-like cupins"/>
    <property type="match status" value="1"/>
</dbReference>
<comment type="pathway">
    <text evidence="7">Carbohydrate biosynthesis; dTDP-L-rhamnose biosynthesis.</text>
</comment>
<evidence type="ECO:0000256" key="2">
    <source>
        <dbReference type="ARBA" id="ARBA00001997"/>
    </source>
</evidence>
<dbReference type="Pfam" id="PF00908">
    <property type="entry name" value="dTDP_sugar_isom"/>
    <property type="match status" value="1"/>
</dbReference>
<dbReference type="AlphaFoldDB" id="A0A9D7XP95"/>
<proteinExistence type="inferred from homology"/>
<evidence type="ECO:0000256" key="7">
    <source>
        <dbReference type="RuleBase" id="RU364069"/>
    </source>
</evidence>
<protein>
    <recommendedName>
        <fullName evidence="4 7">dTDP-4-dehydrorhamnose 3,5-epimerase</fullName>
        <ecNumber evidence="3 7">5.1.3.13</ecNumber>
    </recommendedName>
    <alternativeName>
        <fullName evidence="7">Thymidine diphospho-4-keto-rhamnose 3,5-epimerase</fullName>
    </alternativeName>
</protein>
<evidence type="ECO:0000256" key="3">
    <source>
        <dbReference type="ARBA" id="ARBA00012098"/>
    </source>
</evidence>
<dbReference type="Gene3D" id="2.60.120.10">
    <property type="entry name" value="Jelly Rolls"/>
    <property type="match status" value="1"/>
</dbReference>
<feature type="active site" description="Proton acceptor" evidence="5">
    <location>
        <position position="60"/>
    </location>
</feature>
<dbReference type="PANTHER" id="PTHR21047:SF2">
    <property type="entry name" value="THYMIDINE DIPHOSPHO-4-KETO-RHAMNOSE 3,5-EPIMERASE"/>
    <property type="match status" value="1"/>
</dbReference>
<sequence>MKTLNTEIDGLLVIEPNVYADDRGYFFELYHATRYQLPHSFPFVQDNEAKSNKGVLRGLHFQTGIHAQGKLVRVVTGSVYDVAVDIRPESDTFGKWYGILLSGENKKQFWIPRGFAHGYLVLEDDTIFSYKCDNFYHKFAENGIRYDDSELTISWPDIGKPFIISEKDLALGSLTDLSI</sequence>
<gene>
    <name evidence="8" type="primary">rfbC</name>
    <name evidence="8" type="ORF">IPP15_18150</name>
</gene>
<dbReference type="GO" id="GO:0005829">
    <property type="term" value="C:cytosol"/>
    <property type="evidence" value="ECO:0007669"/>
    <property type="project" value="TreeGrafter"/>
</dbReference>
<accession>A0A9D7XP95</accession>